<dbReference type="Pfam" id="PF06985">
    <property type="entry name" value="HET"/>
    <property type="match status" value="1"/>
</dbReference>
<dbReference type="InterPro" id="IPR052895">
    <property type="entry name" value="HetReg/Transcr_Mod"/>
</dbReference>
<proteinExistence type="predicted"/>
<dbReference type="AlphaFoldDB" id="A0AA39Z8B5"/>
<dbReference type="Pfam" id="PF26639">
    <property type="entry name" value="Het-6_barrel"/>
    <property type="match status" value="1"/>
</dbReference>
<protein>
    <submittedName>
        <fullName evidence="2">Heterokaryon incompatibility protein-domain-containing protein</fullName>
    </submittedName>
</protein>
<comment type="caution">
    <text evidence="2">The sequence shown here is derived from an EMBL/GenBank/DDBJ whole genome shotgun (WGS) entry which is preliminary data.</text>
</comment>
<evidence type="ECO:0000313" key="2">
    <source>
        <dbReference type="EMBL" id="KAK0666070.1"/>
    </source>
</evidence>
<feature type="domain" description="Heterokaryon incompatibility" evidence="1">
    <location>
        <begin position="57"/>
        <end position="217"/>
    </location>
</feature>
<keyword evidence="3" id="KW-1185">Reference proteome</keyword>
<gene>
    <name evidence="2" type="ORF">QBC41DRAFT_326676</name>
</gene>
<reference evidence="2" key="1">
    <citation type="submission" date="2023-06" db="EMBL/GenBank/DDBJ databases">
        <title>Genome-scale phylogeny and comparative genomics of the fungal order Sordariales.</title>
        <authorList>
            <consortium name="Lawrence Berkeley National Laboratory"/>
            <person name="Hensen N."/>
            <person name="Bonometti L."/>
            <person name="Westerberg I."/>
            <person name="Brannstrom I.O."/>
            <person name="Guillou S."/>
            <person name="Cros-Aarteil S."/>
            <person name="Calhoun S."/>
            <person name="Haridas S."/>
            <person name="Kuo A."/>
            <person name="Mondo S."/>
            <person name="Pangilinan J."/>
            <person name="Riley R."/>
            <person name="Labutti K."/>
            <person name="Andreopoulos B."/>
            <person name="Lipzen A."/>
            <person name="Chen C."/>
            <person name="Yanf M."/>
            <person name="Daum C."/>
            <person name="Ng V."/>
            <person name="Clum A."/>
            <person name="Steindorff A."/>
            <person name="Ohm R."/>
            <person name="Martin F."/>
            <person name="Silar P."/>
            <person name="Natvig D."/>
            <person name="Lalanne C."/>
            <person name="Gautier V."/>
            <person name="Ament-Velasquez S.L."/>
            <person name="Kruys A."/>
            <person name="Hutchinson M.I."/>
            <person name="Powell A.J."/>
            <person name="Barry K."/>
            <person name="Miller A.N."/>
            <person name="Grigoriev I.V."/>
            <person name="Debuchy R."/>
            <person name="Gladieux P."/>
            <person name="Thoren M.H."/>
            <person name="Johannesson H."/>
        </authorList>
    </citation>
    <scope>NUCLEOTIDE SEQUENCE</scope>
    <source>
        <strain evidence="2">CBS 307.81</strain>
    </source>
</reference>
<sequence length="684" mass="75755">MYTYQPLPPVSKTGRTPPFTRILTLLPSTSPPSPSLSDSEPFHGTLTITNLESTQPYEALSYTWGTADPETYIWLDDLPLPIKPNLAAALHFLRPPPGQPPRRLWIDALCIDQSSLEERSRQVQYMRLVYKHCERVVAWIGLKQESEATEVAFEAGKVLSDVSRLVADLRKDAAAMDDGVVRDVVANALAGLPEGAVGNLQKLFDREYFHRTWVVQEIAVANVAVVKSEELEMSFFDLVSTLLFVFGTRPGGKIETNTSLDVWYLIFTRQSGAHSGHVRLTDIPGSLGPLIDLLEQMRAFKATDLRDKIYSVLGICDEGLQPILTRTHIARRSDRWLRGLTTAITGVQNFVNERNPDLSWGIPAALKPDYTRPVHEVYTDLAKFLISKMPMFLDVLSFVQHRTAPSPEDPYPSWVPKWFESKSVTVFRGGDFTAGICTPPLGDFLQSRIQRAFSSPIPGTLIMDGFHVGVVHRVSKVMNFGSDGHSKTEAVQRAWAELLPNMPFPGANRSRYITGEPLDVAFCKALSAHPMGAVIGHVMSDSIDGFHFSTSADQMNRQIATGIGDASVGAFLSGLAGEGEGMLSAESERARVMFRNAVGVYCYGRRAFLTREGHLGIGPPVMQEGDEVVVLFRGRMPYVLRRAQSHHVFLGDCYVRDDNIMCGRLTASVRHGRGGPPAVLYEIR</sequence>
<name>A0AA39Z8B5_9PEZI</name>
<dbReference type="Proteomes" id="UP001174997">
    <property type="component" value="Unassembled WGS sequence"/>
</dbReference>
<organism evidence="2 3">
    <name type="scientific">Cercophora samala</name>
    <dbReference type="NCBI Taxonomy" id="330535"/>
    <lineage>
        <taxon>Eukaryota</taxon>
        <taxon>Fungi</taxon>
        <taxon>Dikarya</taxon>
        <taxon>Ascomycota</taxon>
        <taxon>Pezizomycotina</taxon>
        <taxon>Sordariomycetes</taxon>
        <taxon>Sordariomycetidae</taxon>
        <taxon>Sordariales</taxon>
        <taxon>Lasiosphaeriaceae</taxon>
        <taxon>Cercophora</taxon>
    </lineage>
</organism>
<dbReference type="EMBL" id="JAULSY010000096">
    <property type="protein sequence ID" value="KAK0666070.1"/>
    <property type="molecule type" value="Genomic_DNA"/>
</dbReference>
<dbReference type="PANTHER" id="PTHR24148">
    <property type="entry name" value="ANKYRIN REPEAT DOMAIN-CONTAINING PROTEIN 39 HOMOLOG-RELATED"/>
    <property type="match status" value="1"/>
</dbReference>
<accession>A0AA39Z8B5</accession>
<evidence type="ECO:0000313" key="3">
    <source>
        <dbReference type="Proteomes" id="UP001174997"/>
    </source>
</evidence>
<dbReference type="PANTHER" id="PTHR24148:SF64">
    <property type="entry name" value="HETEROKARYON INCOMPATIBILITY DOMAIN-CONTAINING PROTEIN"/>
    <property type="match status" value="1"/>
</dbReference>
<evidence type="ECO:0000259" key="1">
    <source>
        <dbReference type="Pfam" id="PF06985"/>
    </source>
</evidence>
<dbReference type="InterPro" id="IPR010730">
    <property type="entry name" value="HET"/>
</dbReference>